<keyword evidence="2" id="KW-0378">Hydrolase</keyword>
<protein>
    <submittedName>
        <fullName evidence="2">Alpha/beta hydrolase protein</fullName>
    </submittedName>
</protein>
<dbReference type="PRINTS" id="PR00111">
    <property type="entry name" value="ABHYDROLASE"/>
</dbReference>
<dbReference type="SUPFAM" id="SSF53474">
    <property type="entry name" value="alpha/beta-Hydrolases"/>
    <property type="match status" value="1"/>
</dbReference>
<geneLocation type="plasmid" evidence="2">
    <name>pO237-1</name>
</geneLocation>
<dbReference type="InterPro" id="IPR000073">
    <property type="entry name" value="AB_hydrolase_1"/>
</dbReference>
<evidence type="ECO:0000259" key="1">
    <source>
        <dbReference type="Pfam" id="PF00561"/>
    </source>
</evidence>
<dbReference type="EMBL" id="MH362812">
    <property type="protein sequence ID" value="AXF37712.1"/>
    <property type="molecule type" value="Genomic_DNA"/>
</dbReference>
<dbReference type="PANTHER" id="PTHR43798">
    <property type="entry name" value="MONOACYLGLYCEROL LIPASE"/>
    <property type="match status" value="1"/>
</dbReference>
<evidence type="ECO:0000313" key="2">
    <source>
        <dbReference type="EMBL" id="AXF37712.1"/>
    </source>
</evidence>
<sequence>MNILEETIKLGGKSIFFKRWIVPASHKTPIILLHESLGSVELWKSFPQRLAEFLQREVIAYDRLGFGNSSPLEKLSLNFITEEAETTFAAVIQHLEIDQFIVMGHSVGGGMTAVIAALYPDRCKAAITISAQSMVEEITRQGIKDAEANFCNEQFIKKLAKFHGDKAEWVLRAWIDTWLSPAFRNWNIDAYISKIKSPLLVIHGENDEYATLIQPERLIQLSNGYKELEILKDCGHFPHKEKETEVLTTIQSFLEKI</sequence>
<gene>
    <name evidence="2" type="ORF">pO237-1_0050</name>
</gene>
<feature type="domain" description="AB hydrolase-1" evidence="1">
    <location>
        <begin position="29"/>
        <end position="133"/>
    </location>
</feature>
<reference evidence="2" key="1">
    <citation type="submission" date="2018-05" db="EMBL/GenBank/DDBJ databases">
        <title>Chromosomal and plasmid-mediated OXA-237 in Acinetobacter baumannii isolated in Canada.</title>
        <authorList>
            <person name="Boyd D.A."/>
            <person name="Mataseje L.F."/>
            <person name="Longtin Y."/>
            <person name="Mulvey M.R."/>
        </authorList>
    </citation>
    <scope>NUCLEOTIDE SEQUENCE</scope>
    <source>
        <strain evidence="2">11A1213CRGN008</strain>
        <plasmid evidence="2">pO237-1</plasmid>
    </source>
</reference>
<keyword evidence="2" id="KW-0614">Plasmid</keyword>
<dbReference type="RefSeq" id="WP_001022900.1">
    <property type="nucleotide sequence ID" value="NZ_CAXOAB010000049.1"/>
</dbReference>
<organism evidence="2">
    <name type="scientific">Acinetobacter baumannii</name>
    <dbReference type="NCBI Taxonomy" id="470"/>
    <lineage>
        <taxon>Bacteria</taxon>
        <taxon>Pseudomonadati</taxon>
        <taxon>Pseudomonadota</taxon>
        <taxon>Gammaproteobacteria</taxon>
        <taxon>Moraxellales</taxon>
        <taxon>Moraxellaceae</taxon>
        <taxon>Acinetobacter</taxon>
        <taxon>Acinetobacter calcoaceticus/baumannii complex</taxon>
    </lineage>
</organism>
<dbReference type="Pfam" id="PF00561">
    <property type="entry name" value="Abhydrolase_1"/>
    <property type="match status" value="1"/>
</dbReference>
<accession>A0A345AMP0</accession>
<dbReference type="AlphaFoldDB" id="A0A345AMP0"/>
<dbReference type="InterPro" id="IPR029058">
    <property type="entry name" value="AB_hydrolase_fold"/>
</dbReference>
<dbReference type="GO" id="GO:0016787">
    <property type="term" value="F:hydrolase activity"/>
    <property type="evidence" value="ECO:0007669"/>
    <property type="project" value="UniProtKB-KW"/>
</dbReference>
<name>A0A345AMP0_ACIBA</name>
<dbReference type="Gene3D" id="3.40.50.1820">
    <property type="entry name" value="alpha/beta hydrolase"/>
    <property type="match status" value="1"/>
</dbReference>
<dbReference type="InterPro" id="IPR050266">
    <property type="entry name" value="AB_hydrolase_sf"/>
</dbReference>
<proteinExistence type="predicted"/>